<dbReference type="EMBL" id="NILF01000070">
    <property type="protein sequence ID" value="TWL32309.1"/>
    <property type="molecule type" value="Genomic_DNA"/>
</dbReference>
<evidence type="ECO:0000313" key="2">
    <source>
        <dbReference type="Proteomes" id="UP000429980"/>
    </source>
</evidence>
<proteinExistence type="predicted"/>
<gene>
    <name evidence="1" type="ORF">CHCC15381_2833</name>
</gene>
<comment type="caution">
    <text evidence="1">The sequence shown here is derived from an EMBL/GenBank/DDBJ whole genome shotgun (WGS) entry which is preliminary data.</text>
</comment>
<reference evidence="1 2" key="1">
    <citation type="submission" date="2019-06" db="EMBL/GenBank/DDBJ databases">
        <title>Genome sequence analysis of &gt;100 Bacillus licheniformis strains suggests intrinsic resistance to this species.</title>
        <authorList>
            <person name="Wels M."/>
            <person name="Siezen R.J."/>
            <person name="Johansen E."/>
            <person name="Stuer-Lauridsen B."/>
            <person name="Bjerre K."/>
            <person name="Nielsen B.K.K."/>
        </authorList>
    </citation>
    <scope>NUCLEOTIDE SEQUENCE [LARGE SCALE GENOMIC DNA]</scope>
    <source>
        <strain evidence="1 2">BAC-15381</strain>
    </source>
</reference>
<keyword evidence="2" id="KW-1185">Reference proteome</keyword>
<sequence length="39" mass="4368">MLKDGEIQEMGNHLQLIRNQGFYTKLYNSNNDQAIVGGG</sequence>
<evidence type="ECO:0008006" key="3">
    <source>
        <dbReference type="Google" id="ProtNLM"/>
    </source>
</evidence>
<accession>A0ABY3FNQ4</accession>
<protein>
    <recommendedName>
        <fullName evidence="3">ABC transporter ATP-binding protein</fullName>
    </recommendedName>
</protein>
<organism evidence="1 2">
    <name type="scientific">Bacillus paralicheniformis</name>
    <dbReference type="NCBI Taxonomy" id="1648923"/>
    <lineage>
        <taxon>Bacteria</taxon>
        <taxon>Bacillati</taxon>
        <taxon>Bacillota</taxon>
        <taxon>Bacilli</taxon>
        <taxon>Bacillales</taxon>
        <taxon>Bacillaceae</taxon>
        <taxon>Bacillus</taxon>
    </lineage>
</organism>
<dbReference type="Proteomes" id="UP000429980">
    <property type="component" value="Unassembled WGS sequence"/>
</dbReference>
<evidence type="ECO:0000313" key="1">
    <source>
        <dbReference type="EMBL" id="TWL32309.1"/>
    </source>
</evidence>
<name>A0ABY3FNQ4_9BACI</name>